<dbReference type="SUPFAM" id="SSF102405">
    <property type="entry name" value="MCP/YpsA-like"/>
    <property type="match status" value="1"/>
</dbReference>
<keyword evidence="5" id="KW-1185">Reference proteome</keyword>
<comment type="similarity">
    <text evidence="1">Belongs to the DprA/Smf family.</text>
</comment>
<dbReference type="Pfam" id="PF02481">
    <property type="entry name" value="DNA_processg_A"/>
    <property type="match status" value="1"/>
</dbReference>
<protein>
    <submittedName>
        <fullName evidence="4">DNA-processing protein DprA</fullName>
    </submittedName>
</protein>
<dbReference type="InterPro" id="IPR036390">
    <property type="entry name" value="WH_DNA-bd_sf"/>
</dbReference>
<evidence type="ECO:0000259" key="2">
    <source>
        <dbReference type="Pfam" id="PF02481"/>
    </source>
</evidence>
<dbReference type="Pfam" id="PF17782">
    <property type="entry name" value="WHD_DprA"/>
    <property type="match status" value="1"/>
</dbReference>
<dbReference type="Proteomes" id="UP001205748">
    <property type="component" value="Unassembled WGS sequence"/>
</dbReference>
<dbReference type="InterPro" id="IPR003488">
    <property type="entry name" value="DprA"/>
</dbReference>
<dbReference type="Gene3D" id="1.10.10.10">
    <property type="entry name" value="Winged helix-like DNA-binding domain superfamily/Winged helix DNA-binding domain"/>
    <property type="match status" value="1"/>
</dbReference>
<dbReference type="NCBIfam" id="TIGR00732">
    <property type="entry name" value="dprA"/>
    <property type="match status" value="1"/>
</dbReference>
<evidence type="ECO:0000259" key="3">
    <source>
        <dbReference type="Pfam" id="PF17782"/>
    </source>
</evidence>
<dbReference type="AlphaFoldDB" id="A0AAE3L290"/>
<dbReference type="EMBL" id="JANKAS010000002">
    <property type="protein sequence ID" value="MCR1898124.1"/>
    <property type="molecule type" value="Genomic_DNA"/>
</dbReference>
<gene>
    <name evidence="4" type="primary">dprA</name>
    <name evidence="4" type="ORF">NSA47_03870</name>
</gene>
<evidence type="ECO:0000256" key="1">
    <source>
        <dbReference type="ARBA" id="ARBA00006525"/>
    </source>
</evidence>
<dbReference type="PANTHER" id="PTHR43022">
    <property type="entry name" value="PROTEIN SMF"/>
    <property type="match status" value="1"/>
</dbReference>
<dbReference type="Gene3D" id="3.40.50.450">
    <property type="match status" value="1"/>
</dbReference>
<dbReference type="RefSeq" id="WP_257529580.1">
    <property type="nucleotide sequence ID" value="NZ_JANKAS010000002.1"/>
</dbReference>
<dbReference type="GO" id="GO:0009294">
    <property type="term" value="P:DNA-mediated transformation"/>
    <property type="evidence" value="ECO:0007669"/>
    <property type="project" value="InterPro"/>
</dbReference>
<evidence type="ECO:0000313" key="5">
    <source>
        <dbReference type="Proteomes" id="UP001205748"/>
    </source>
</evidence>
<evidence type="ECO:0000313" key="4">
    <source>
        <dbReference type="EMBL" id="MCR1898124.1"/>
    </source>
</evidence>
<dbReference type="InterPro" id="IPR057666">
    <property type="entry name" value="DrpA_SLOG"/>
</dbReference>
<feature type="domain" description="Smf/DprA SLOG" evidence="2">
    <location>
        <begin position="80"/>
        <end position="286"/>
    </location>
</feature>
<dbReference type="InterPro" id="IPR010994">
    <property type="entry name" value="RuvA_2-like"/>
</dbReference>
<feature type="domain" description="DprA winged helix" evidence="3">
    <location>
        <begin position="310"/>
        <end position="357"/>
    </location>
</feature>
<name>A0AAE3L290_9FIRM</name>
<dbReference type="InterPro" id="IPR041614">
    <property type="entry name" value="DprA_WH"/>
</dbReference>
<dbReference type="SUPFAM" id="SSF46785">
    <property type="entry name" value="Winged helix' DNA-binding domain"/>
    <property type="match status" value="1"/>
</dbReference>
<proteinExistence type="inferred from homology"/>
<comment type="caution">
    <text evidence="4">The sequence shown here is derived from an EMBL/GenBank/DDBJ whole genome shotgun (WGS) entry which is preliminary data.</text>
</comment>
<accession>A0AAE3L290</accession>
<dbReference type="PANTHER" id="PTHR43022:SF1">
    <property type="entry name" value="PROTEIN SMF"/>
    <property type="match status" value="1"/>
</dbReference>
<sequence length="367" mass="41290">MERKCFWLWLSRIPNIGTKRFLSIYEYFQNIEEVYYANKEELSMVPNLNKVAIDSILNHKNLKDTLEYAKKLEKQKVDTLLLEDEEYPKLLKQIYDPPPVLYCKGSTVIDEVAISIVGSRKASYYGLKMAEKLAFELASMGITIVSGMARGIDTYAHKGALQAKGKTVAVLGCGVDVIYPVENKELMQEIELKGSVISEYPLSILPKPNFFPARNRIISGLSLGTIIIEAGEKSGSLITAEFALEQGREVYAIPGNIDTTTSKGTNNLIKEGAKVVTKVEDIIEDIFPYLHSKIDLLSNRTQDHSAKQYEQVTEEEKIILMKIKNGFNTIDDIIRECGYPTSTVNACLTMLELKGIIIKYIDGYYLK</sequence>
<reference evidence="4" key="1">
    <citation type="submission" date="2022-07" db="EMBL/GenBank/DDBJ databases">
        <title>Enhanced cultured diversity of the mouse gut microbiota enables custom-made synthetic communities.</title>
        <authorList>
            <person name="Afrizal A."/>
        </authorList>
    </citation>
    <scope>NUCLEOTIDE SEQUENCE</scope>
    <source>
        <strain evidence="4">DSM 28593</strain>
    </source>
</reference>
<organism evidence="4 5">
    <name type="scientific">Irregularibacter muris</name>
    <dbReference type="NCBI Taxonomy" id="1796619"/>
    <lineage>
        <taxon>Bacteria</taxon>
        <taxon>Bacillati</taxon>
        <taxon>Bacillota</taxon>
        <taxon>Clostridia</taxon>
        <taxon>Eubacteriales</taxon>
        <taxon>Eubacteriaceae</taxon>
        <taxon>Irregularibacter</taxon>
    </lineage>
</organism>
<dbReference type="SUPFAM" id="SSF47781">
    <property type="entry name" value="RuvA domain 2-like"/>
    <property type="match status" value="1"/>
</dbReference>
<dbReference type="InterPro" id="IPR036388">
    <property type="entry name" value="WH-like_DNA-bd_sf"/>
</dbReference>